<gene>
    <name evidence="1" type="ORF">CDV36_009398</name>
</gene>
<dbReference type="PANTHER" id="PTHR32251">
    <property type="entry name" value="3-OXO-5-ALPHA-STEROID 4-DEHYDROGENASE"/>
    <property type="match status" value="1"/>
</dbReference>
<dbReference type="EMBL" id="NKUJ01000184">
    <property type="protein sequence ID" value="RMJ10969.1"/>
    <property type="molecule type" value="Genomic_DNA"/>
</dbReference>
<name>A0A3M2S0G2_9HYPO</name>
<protein>
    <submittedName>
        <fullName evidence="1">Uncharacterized protein</fullName>
    </submittedName>
</protein>
<sequence length="307" mass="33287">MPSLLRALLPPVTTALALQAAAGLPSIATKSDRIYDLSGSLTFLAVGALSLYMPRLVGPVIPGVISILRGQGPTVLRHADWRQLVLTGAVAIWATRLGSYLFARVLQTGHDSRFDEIKTSPPKFAGAFFGQALWVSLCLSPVILLNAVPPTVLSAAVPKLLLTDIIGLTIWAGGFACEVIADRQKSAWVKEKKEKLHDEDFMTRGLFSKSQFPNYFGEITLWTGIATVAAGLLARQPVQLALGLSGSAGSILTTTALSYVSPAFAALLLTKVSGIPLSEEKYDKRYGHRKDYQEWKKNTPKLVPRFW</sequence>
<comment type="caution">
    <text evidence="1">The sequence shown here is derived from an EMBL/GenBank/DDBJ whole genome shotgun (WGS) entry which is preliminary data.</text>
</comment>
<evidence type="ECO:0000313" key="2">
    <source>
        <dbReference type="Proteomes" id="UP000277212"/>
    </source>
</evidence>
<dbReference type="AlphaFoldDB" id="A0A3M2S0G2"/>
<evidence type="ECO:0000313" key="1">
    <source>
        <dbReference type="EMBL" id="RMJ10969.1"/>
    </source>
</evidence>
<dbReference type="PANTHER" id="PTHR32251:SF17">
    <property type="entry name" value="STEROID 5-ALPHA REDUCTASE C-TERMINAL DOMAIN-CONTAINING PROTEIN"/>
    <property type="match status" value="1"/>
</dbReference>
<reference evidence="1 2" key="1">
    <citation type="submission" date="2017-06" db="EMBL/GenBank/DDBJ databases">
        <title>Comparative genomic analysis of Ambrosia Fusariam Clade fungi.</title>
        <authorList>
            <person name="Stajich J.E."/>
            <person name="Carrillo J."/>
            <person name="Kijimoto T."/>
            <person name="Eskalen A."/>
            <person name="O'Donnell K."/>
            <person name="Kasson M."/>
        </authorList>
    </citation>
    <scope>NUCLEOTIDE SEQUENCE [LARGE SCALE GENOMIC DNA]</scope>
    <source>
        <strain evidence="1">UCR3666</strain>
    </source>
</reference>
<dbReference type="Gene3D" id="1.20.120.1630">
    <property type="match status" value="1"/>
</dbReference>
<keyword evidence="2" id="KW-1185">Reference proteome</keyword>
<accession>A0A3M2S0G2</accession>
<dbReference type="PROSITE" id="PS50244">
    <property type="entry name" value="S5A_REDUCTASE"/>
    <property type="match status" value="1"/>
</dbReference>
<dbReference type="Proteomes" id="UP000277212">
    <property type="component" value="Unassembled WGS sequence"/>
</dbReference>
<dbReference type="Pfam" id="PF06966">
    <property type="entry name" value="DUF1295"/>
    <property type="match status" value="1"/>
</dbReference>
<proteinExistence type="predicted"/>
<dbReference type="OrthoDB" id="201504at2759"/>
<organism evidence="1 2">
    <name type="scientific">Fusarium kuroshium</name>
    <dbReference type="NCBI Taxonomy" id="2010991"/>
    <lineage>
        <taxon>Eukaryota</taxon>
        <taxon>Fungi</taxon>
        <taxon>Dikarya</taxon>
        <taxon>Ascomycota</taxon>
        <taxon>Pezizomycotina</taxon>
        <taxon>Sordariomycetes</taxon>
        <taxon>Hypocreomycetidae</taxon>
        <taxon>Hypocreales</taxon>
        <taxon>Nectriaceae</taxon>
        <taxon>Fusarium</taxon>
        <taxon>Fusarium solani species complex</taxon>
    </lineage>
</organism>
<dbReference type="GO" id="GO:0016020">
    <property type="term" value="C:membrane"/>
    <property type="evidence" value="ECO:0007669"/>
    <property type="project" value="TreeGrafter"/>
</dbReference>
<dbReference type="InterPro" id="IPR010721">
    <property type="entry name" value="UstE-like"/>
</dbReference>